<dbReference type="GO" id="GO:0006308">
    <property type="term" value="P:DNA catabolic process"/>
    <property type="evidence" value="ECO:0007669"/>
    <property type="project" value="UniProtKB-UniRule"/>
</dbReference>
<keyword evidence="3 5" id="KW-0378">Hydrolase</keyword>
<comment type="caution">
    <text evidence="9">The sequence shown here is derived from an EMBL/GenBank/DDBJ whole genome shotgun (WGS) entry which is preliminary data.</text>
</comment>
<dbReference type="RefSeq" id="WP_000099115.1">
    <property type="nucleotide sequence ID" value="NZ_ACYU01000179.1"/>
</dbReference>
<reference evidence="9 10" key="1">
    <citation type="journal article" date="2009" name="BMC Evol. Biol.">
        <title>Genomic taxonomy of Vibrios.</title>
        <authorList>
            <person name="Thompson C.C."/>
            <person name="Vicente A.C."/>
            <person name="Souza R.C."/>
            <person name="Vasconcelos A.T."/>
            <person name="Vesth T."/>
            <person name="Alves N.Jr."/>
            <person name="Ussery D.W."/>
            <person name="Iida T."/>
            <person name="Thompson F.L."/>
        </authorList>
    </citation>
    <scope>NUCLEOTIDE SEQUENCE [LARGE SCALE GENOMIC DNA]</scope>
    <source>
        <strain evidence="9 10">VM603</strain>
    </source>
</reference>
<feature type="domain" description="Exonuclease VII large subunit C-terminal" evidence="7">
    <location>
        <begin position="127"/>
        <end position="440"/>
    </location>
</feature>
<feature type="domain" description="OB-fold nucleic acid binding" evidence="8">
    <location>
        <begin position="11"/>
        <end position="104"/>
    </location>
</feature>
<dbReference type="NCBIfam" id="TIGR00237">
    <property type="entry name" value="xseA"/>
    <property type="match status" value="1"/>
</dbReference>
<keyword evidence="1 5" id="KW-0963">Cytoplasm</keyword>
<keyword evidence="4 5" id="KW-0269">Exonuclease</keyword>
<organism evidence="9 10">
    <name type="scientific">Vibrio mimicus VM603</name>
    <dbReference type="NCBI Taxonomy" id="671074"/>
    <lineage>
        <taxon>Bacteria</taxon>
        <taxon>Pseudomonadati</taxon>
        <taxon>Pseudomonadota</taxon>
        <taxon>Gammaproteobacteria</taxon>
        <taxon>Vibrionales</taxon>
        <taxon>Vibrionaceae</taxon>
        <taxon>Vibrio</taxon>
    </lineage>
</organism>
<sequence length="446" mass="50238">MSSSLANRNIYTVSRLNAEVRLLLENEMGIVWLVGEISNFSAPVSGHWYLTLKDSQAQVKCAMFKGNNRLVNFKPQNGQQVLVKARLSLYEPRGDYQIILESMQPEGDGRLQQQFEQLKMQLAAEGLFAQTRKKPLPENPRSVGIITSRTGAALHDILHVLKRRDPNLPVVIYPTLVQGEDAAIQIAQAIGRANSRAECDVLIVGRGGGSLEDLWCFNHEIVARTIAASNIPIISAVGHEIDVTIADFVADVRAPTPSAAAELVSRDNRHKQQALHQWQAKLASGMRHYLAQQHTQFARIQHKLDKQHPQARLERQQQQLDELSLRLEQKMHQRLATQQQRSDRLSHKIQLNSPTHLIRQQRFNLLQQEQRLTQLIQHHLIQSRHQLALLSEKMDAVSPLATLARGYSVTRTAQGELVRQSAQVKPGDTLVTQLMDGEILSTVNSR</sequence>
<comment type="catalytic activity">
    <reaction evidence="5 6">
        <text>Exonucleolytic cleavage in either 5'- to 3'- or 3'- to 5'-direction to yield nucleoside 5'-phosphates.</text>
        <dbReference type="EC" id="3.1.11.6"/>
    </reaction>
</comment>
<dbReference type="PANTHER" id="PTHR30008:SF0">
    <property type="entry name" value="EXODEOXYRIBONUCLEASE 7 LARGE SUBUNIT"/>
    <property type="match status" value="1"/>
</dbReference>
<evidence type="ECO:0000313" key="9">
    <source>
        <dbReference type="EMBL" id="EEW05458.1"/>
    </source>
</evidence>
<evidence type="ECO:0000259" key="8">
    <source>
        <dbReference type="Pfam" id="PF13742"/>
    </source>
</evidence>
<evidence type="ECO:0000256" key="5">
    <source>
        <dbReference type="HAMAP-Rule" id="MF_00378"/>
    </source>
</evidence>
<dbReference type="InterPro" id="IPR020579">
    <property type="entry name" value="Exonuc_VII_lsu_C"/>
</dbReference>
<evidence type="ECO:0000256" key="6">
    <source>
        <dbReference type="RuleBase" id="RU004355"/>
    </source>
</evidence>
<dbReference type="HAMAP" id="MF_00378">
    <property type="entry name" value="Exonuc_7_L"/>
    <property type="match status" value="1"/>
</dbReference>
<dbReference type="Pfam" id="PF13742">
    <property type="entry name" value="tRNA_anti_2"/>
    <property type="match status" value="1"/>
</dbReference>
<comment type="subunit">
    <text evidence="5">Heterooligomer composed of large and small subunits.</text>
</comment>
<evidence type="ECO:0000259" key="7">
    <source>
        <dbReference type="Pfam" id="PF02601"/>
    </source>
</evidence>
<dbReference type="EMBL" id="ACYU01000179">
    <property type="protein sequence ID" value="EEW05458.1"/>
    <property type="molecule type" value="Genomic_DNA"/>
</dbReference>
<keyword evidence="2 5" id="KW-0540">Nuclease</keyword>
<dbReference type="AlphaFoldDB" id="D2YID7"/>
<evidence type="ECO:0000313" key="10">
    <source>
        <dbReference type="Proteomes" id="UP000004827"/>
    </source>
</evidence>
<dbReference type="GO" id="GO:0005737">
    <property type="term" value="C:cytoplasm"/>
    <property type="evidence" value="ECO:0007669"/>
    <property type="project" value="UniProtKB-SubCell"/>
</dbReference>
<dbReference type="CDD" id="cd04489">
    <property type="entry name" value="ExoVII_LU_OBF"/>
    <property type="match status" value="1"/>
</dbReference>
<dbReference type="PANTHER" id="PTHR30008">
    <property type="entry name" value="EXODEOXYRIBONUCLEASE 7 LARGE SUBUNIT"/>
    <property type="match status" value="1"/>
</dbReference>
<evidence type="ECO:0000256" key="2">
    <source>
        <dbReference type="ARBA" id="ARBA00022722"/>
    </source>
</evidence>
<comment type="subcellular location">
    <subcellularLocation>
        <location evidence="5 6">Cytoplasm</location>
    </subcellularLocation>
</comment>
<dbReference type="Pfam" id="PF02601">
    <property type="entry name" value="Exonuc_VII_L"/>
    <property type="match status" value="1"/>
</dbReference>
<name>D2YID7_VIBMI</name>
<dbReference type="GO" id="GO:0003676">
    <property type="term" value="F:nucleic acid binding"/>
    <property type="evidence" value="ECO:0007669"/>
    <property type="project" value="InterPro"/>
</dbReference>
<evidence type="ECO:0000256" key="3">
    <source>
        <dbReference type="ARBA" id="ARBA00022801"/>
    </source>
</evidence>
<dbReference type="EC" id="3.1.11.6" evidence="5"/>
<dbReference type="InterPro" id="IPR003753">
    <property type="entry name" value="Exonuc_VII_L"/>
</dbReference>
<dbReference type="InterPro" id="IPR025824">
    <property type="entry name" value="OB-fold_nuc-bd_dom"/>
</dbReference>
<dbReference type="GO" id="GO:0009318">
    <property type="term" value="C:exodeoxyribonuclease VII complex"/>
    <property type="evidence" value="ECO:0007669"/>
    <property type="project" value="UniProtKB-UniRule"/>
</dbReference>
<comment type="similarity">
    <text evidence="5 6">Belongs to the XseA family.</text>
</comment>
<dbReference type="GO" id="GO:0008855">
    <property type="term" value="F:exodeoxyribonuclease VII activity"/>
    <property type="evidence" value="ECO:0007669"/>
    <property type="project" value="UniProtKB-UniRule"/>
</dbReference>
<accession>D2YID7</accession>
<comment type="function">
    <text evidence="5">Bidirectionally degrades single-stranded DNA into large acid-insoluble oligonucleotides, which are then degraded further into small acid-soluble oligonucleotides.</text>
</comment>
<dbReference type="Proteomes" id="UP000004827">
    <property type="component" value="Unassembled WGS sequence"/>
</dbReference>
<gene>
    <name evidence="5 9" type="primary">xseA</name>
    <name evidence="9" type="ORF">VMB_32840</name>
</gene>
<evidence type="ECO:0000256" key="4">
    <source>
        <dbReference type="ARBA" id="ARBA00022839"/>
    </source>
</evidence>
<protein>
    <recommendedName>
        <fullName evidence="5">Exodeoxyribonuclease 7 large subunit</fullName>
        <ecNumber evidence="5">3.1.11.6</ecNumber>
    </recommendedName>
    <alternativeName>
        <fullName evidence="5">Exodeoxyribonuclease VII large subunit</fullName>
        <shortName evidence="5">Exonuclease VII large subunit</shortName>
    </alternativeName>
</protein>
<evidence type="ECO:0000256" key="1">
    <source>
        <dbReference type="ARBA" id="ARBA00022490"/>
    </source>
</evidence>
<proteinExistence type="inferred from homology"/>